<sequence length="296" mass="32555">MERFVQVAEGVSLWVESRGPEDAPAILLIMGSTVSGRVWPDALMEALARHHRVIRYDHRDTGRSTWAFDTHPYCATRMAEDALAILDALGITRAHVVGMSLGSMLTQWLLVTHPERLLSATLLGAPALQGAPQLQDLPARAPIDPGLFEFWSHMFEPREREAQIEWRVENWRRLHGAVLPFDAEEFRALERRLIDHAGRHDTSSAHARADPTGLARGAELPHAAVPTLVIDSPEDPTNPPSNSRFLARTLPHSTLVTLEGMGHTIPKAIVPALAQTLLGHVEAAAAYPLRSPTTSP</sequence>
<reference evidence="2 5" key="2">
    <citation type="submission" date="2019-07" db="EMBL/GenBank/DDBJ databases">
        <title>Whole genome shotgun sequence of Myxococcus fulvus NBRC 100333.</title>
        <authorList>
            <person name="Hosoyama A."/>
            <person name="Uohara A."/>
            <person name="Ohji S."/>
            <person name="Ichikawa N."/>
        </authorList>
    </citation>
    <scope>NUCLEOTIDE SEQUENCE [LARGE SCALE GENOMIC DNA]</scope>
    <source>
        <strain evidence="2 5">NBRC 100333</strain>
    </source>
</reference>
<dbReference type="InterPro" id="IPR050471">
    <property type="entry name" value="AB_hydrolase"/>
</dbReference>
<evidence type="ECO:0000313" key="3">
    <source>
        <dbReference type="EMBL" id="SET36365.1"/>
    </source>
</evidence>
<evidence type="ECO:0000259" key="1">
    <source>
        <dbReference type="Pfam" id="PF00561"/>
    </source>
</evidence>
<dbReference type="PANTHER" id="PTHR43433">
    <property type="entry name" value="HYDROLASE, ALPHA/BETA FOLD FAMILY PROTEIN"/>
    <property type="match status" value="1"/>
</dbReference>
<evidence type="ECO:0000313" key="2">
    <source>
        <dbReference type="EMBL" id="GEN13497.1"/>
    </source>
</evidence>
<dbReference type="Gene3D" id="3.40.50.1820">
    <property type="entry name" value="alpha/beta hydrolase"/>
    <property type="match status" value="1"/>
</dbReference>
<accession>A0A511TH57</accession>
<reference evidence="3 4" key="1">
    <citation type="submission" date="2016-10" db="EMBL/GenBank/DDBJ databases">
        <authorList>
            <person name="Varghese N."/>
            <person name="Submissions S."/>
        </authorList>
    </citation>
    <scope>NUCLEOTIDE SEQUENCE [LARGE SCALE GENOMIC DNA]</scope>
    <source>
        <strain evidence="3 4">DSM 16525</strain>
    </source>
</reference>
<dbReference type="InterPro" id="IPR029058">
    <property type="entry name" value="AB_hydrolase_fold"/>
</dbReference>
<organism evidence="2 5">
    <name type="scientific">Myxococcus fulvus</name>
    <dbReference type="NCBI Taxonomy" id="33"/>
    <lineage>
        <taxon>Bacteria</taxon>
        <taxon>Pseudomonadati</taxon>
        <taxon>Myxococcota</taxon>
        <taxon>Myxococcia</taxon>
        <taxon>Myxococcales</taxon>
        <taxon>Cystobacterineae</taxon>
        <taxon>Myxococcaceae</taxon>
        <taxon>Myxococcus</taxon>
    </lineage>
</organism>
<keyword evidence="2" id="KW-0378">Hydrolase</keyword>
<dbReference type="Proteomes" id="UP000321514">
    <property type="component" value="Unassembled WGS sequence"/>
</dbReference>
<dbReference type="GO" id="GO:0016787">
    <property type="term" value="F:hydrolase activity"/>
    <property type="evidence" value="ECO:0007669"/>
    <property type="project" value="UniProtKB-KW"/>
</dbReference>
<dbReference type="SUPFAM" id="SSF53474">
    <property type="entry name" value="alpha/beta-Hydrolases"/>
    <property type="match status" value="1"/>
</dbReference>
<gene>
    <name evidence="2" type="ORF">MFU01_85340</name>
    <name evidence="3" type="ORF">SAMN05443572_10216</name>
</gene>
<dbReference type="PANTHER" id="PTHR43433:SF5">
    <property type="entry name" value="AB HYDROLASE-1 DOMAIN-CONTAINING PROTEIN"/>
    <property type="match status" value="1"/>
</dbReference>
<dbReference type="STRING" id="1334629.MFUL124B02_31380"/>
<protein>
    <submittedName>
        <fullName evidence="2">Hydrolase</fullName>
    </submittedName>
    <submittedName>
        <fullName evidence="3">Pimeloyl-ACP methyl ester carboxylesterase</fullName>
    </submittedName>
</protein>
<proteinExistence type="predicted"/>
<dbReference type="InterPro" id="IPR000073">
    <property type="entry name" value="AB_hydrolase_1"/>
</dbReference>
<dbReference type="RefSeq" id="WP_074950197.1">
    <property type="nucleotide sequence ID" value="NZ_BJXR01000083.1"/>
</dbReference>
<dbReference type="Pfam" id="PF00561">
    <property type="entry name" value="Abhydrolase_1"/>
    <property type="match status" value="1"/>
</dbReference>
<dbReference type="OrthoDB" id="9805423at2"/>
<keyword evidence="4" id="KW-1185">Reference proteome</keyword>
<evidence type="ECO:0000313" key="4">
    <source>
        <dbReference type="Proteomes" id="UP000183760"/>
    </source>
</evidence>
<dbReference type="EMBL" id="FOIB01000002">
    <property type="protein sequence ID" value="SET36365.1"/>
    <property type="molecule type" value="Genomic_DNA"/>
</dbReference>
<comment type="caution">
    <text evidence="2">The sequence shown here is derived from an EMBL/GenBank/DDBJ whole genome shotgun (WGS) entry which is preliminary data.</text>
</comment>
<dbReference type="EMBL" id="BJXR01000083">
    <property type="protein sequence ID" value="GEN13497.1"/>
    <property type="molecule type" value="Genomic_DNA"/>
</dbReference>
<evidence type="ECO:0000313" key="5">
    <source>
        <dbReference type="Proteomes" id="UP000321514"/>
    </source>
</evidence>
<feature type="domain" description="AB hydrolase-1" evidence="1">
    <location>
        <begin position="24"/>
        <end position="264"/>
    </location>
</feature>
<dbReference type="AlphaFoldDB" id="A0A511TH57"/>
<dbReference type="Proteomes" id="UP000183760">
    <property type="component" value="Unassembled WGS sequence"/>
</dbReference>
<name>A0A511TH57_MYXFU</name>